<comment type="subunit">
    <text evidence="4">Part of the 50S ribosomal subunit.</text>
</comment>
<dbReference type="InterPro" id="IPR005823">
    <property type="entry name" value="Ribosomal_uL13_bac-type"/>
</dbReference>
<proteinExistence type="inferred from homology"/>
<dbReference type="CDD" id="cd00392">
    <property type="entry name" value="Ribosomal_L13"/>
    <property type="match status" value="1"/>
</dbReference>
<keyword evidence="3 4" id="KW-0687">Ribonucleoprotein</keyword>
<dbReference type="InterPro" id="IPR023563">
    <property type="entry name" value="Ribosomal_uL13_CS"/>
</dbReference>
<accession>A0A0G0NJA0</accession>
<dbReference type="PANTHER" id="PTHR11545:SF2">
    <property type="entry name" value="LARGE RIBOSOMAL SUBUNIT PROTEIN UL13M"/>
    <property type="match status" value="1"/>
</dbReference>
<evidence type="ECO:0000256" key="2">
    <source>
        <dbReference type="ARBA" id="ARBA00022980"/>
    </source>
</evidence>
<dbReference type="GO" id="GO:0005840">
    <property type="term" value="C:ribosome"/>
    <property type="evidence" value="ECO:0007669"/>
    <property type="project" value="UniProtKB-KW"/>
</dbReference>
<dbReference type="InterPro" id="IPR036899">
    <property type="entry name" value="Ribosomal_uL13_sf"/>
</dbReference>
<dbReference type="AlphaFoldDB" id="A0A0G0NJA0"/>
<dbReference type="Pfam" id="PF00572">
    <property type="entry name" value="Ribosomal_L13"/>
    <property type="match status" value="1"/>
</dbReference>
<protein>
    <recommendedName>
        <fullName evidence="4">Large ribosomal subunit protein uL13</fullName>
    </recommendedName>
</protein>
<evidence type="ECO:0000256" key="6">
    <source>
        <dbReference type="RuleBase" id="RU003878"/>
    </source>
</evidence>
<dbReference type="GO" id="GO:1990904">
    <property type="term" value="C:ribonucleoprotein complex"/>
    <property type="evidence" value="ECO:0007669"/>
    <property type="project" value="UniProtKB-KW"/>
</dbReference>
<dbReference type="Gene3D" id="3.90.1180.10">
    <property type="entry name" value="Ribosomal protein L13"/>
    <property type="match status" value="1"/>
</dbReference>
<evidence type="ECO:0000313" key="8">
    <source>
        <dbReference type="Proteomes" id="UP000034081"/>
    </source>
</evidence>
<dbReference type="SUPFAM" id="SSF52161">
    <property type="entry name" value="Ribosomal protein L13"/>
    <property type="match status" value="1"/>
</dbReference>
<comment type="similarity">
    <text evidence="1 4 5">Belongs to the universal ribosomal protein uL13 family.</text>
</comment>
<keyword evidence="2 4" id="KW-0689">Ribosomal protein</keyword>
<sequence>MKTYQPKAKDIKRNWHLIDAEGKILGRMASEIAKILMGKHKPTYTNHIDMGDYMVVINADKLVLSGNKFKNKIYYKHSGYPGGFREVKFEKLFTTQPQKVVQKSVYGMLPDNRLRNKRLLRLKIFSGEDHPYKDKFGKENSS</sequence>
<dbReference type="GO" id="GO:0017148">
    <property type="term" value="P:negative regulation of translation"/>
    <property type="evidence" value="ECO:0007669"/>
    <property type="project" value="TreeGrafter"/>
</dbReference>
<dbReference type="HAMAP" id="MF_01366">
    <property type="entry name" value="Ribosomal_uL13"/>
    <property type="match status" value="1"/>
</dbReference>
<comment type="caution">
    <text evidence="7">The sequence shown here is derived from an EMBL/GenBank/DDBJ whole genome shotgun (WGS) entry which is preliminary data.</text>
</comment>
<name>A0A0G0NJA0_9BACT</name>
<dbReference type="GO" id="GO:0006412">
    <property type="term" value="P:translation"/>
    <property type="evidence" value="ECO:0007669"/>
    <property type="project" value="UniProtKB-UniRule"/>
</dbReference>
<organism evidence="7 8">
    <name type="scientific">Candidatus Woesebacteria bacterium GW2011_GWB1_38_8</name>
    <dbReference type="NCBI Taxonomy" id="1618570"/>
    <lineage>
        <taxon>Bacteria</taxon>
        <taxon>Candidatus Woeseibacteriota</taxon>
    </lineage>
</organism>
<dbReference type="GO" id="GO:0003729">
    <property type="term" value="F:mRNA binding"/>
    <property type="evidence" value="ECO:0007669"/>
    <property type="project" value="TreeGrafter"/>
</dbReference>
<dbReference type="GO" id="GO:0003735">
    <property type="term" value="F:structural constituent of ribosome"/>
    <property type="evidence" value="ECO:0007669"/>
    <property type="project" value="InterPro"/>
</dbReference>
<dbReference type="NCBIfam" id="TIGR01066">
    <property type="entry name" value="rplM_bact"/>
    <property type="match status" value="1"/>
</dbReference>
<evidence type="ECO:0000313" key="7">
    <source>
        <dbReference type="EMBL" id="KKQ85994.1"/>
    </source>
</evidence>
<dbReference type="STRING" id="1618570.UT08_C0002G0016"/>
<dbReference type="InterPro" id="IPR005822">
    <property type="entry name" value="Ribosomal_uL13"/>
</dbReference>
<reference evidence="7 8" key="1">
    <citation type="journal article" date="2015" name="Nature">
        <title>rRNA introns, odd ribosomes, and small enigmatic genomes across a large radiation of phyla.</title>
        <authorList>
            <person name="Brown C.T."/>
            <person name="Hug L.A."/>
            <person name="Thomas B.C."/>
            <person name="Sharon I."/>
            <person name="Castelle C.J."/>
            <person name="Singh A."/>
            <person name="Wilkins M.J."/>
            <person name="Williams K.H."/>
            <person name="Banfield J.F."/>
        </authorList>
    </citation>
    <scope>NUCLEOTIDE SEQUENCE [LARGE SCALE GENOMIC DNA]</scope>
</reference>
<evidence type="ECO:0000256" key="1">
    <source>
        <dbReference type="ARBA" id="ARBA00006227"/>
    </source>
</evidence>
<dbReference type="Proteomes" id="UP000034081">
    <property type="component" value="Unassembled WGS sequence"/>
</dbReference>
<dbReference type="PANTHER" id="PTHR11545">
    <property type="entry name" value="RIBOSOMAL PROTEIN L13"/>
    <property type="match status" value="1"/>
</dbReference>
<gene>
    <name evidence="4 6" type="primary">rplM</name>
    <name evidence="7" type="ORF">UT08_C0002G0016</name>
</gene>
<dbReference type="PROSITE" id="PS00783">
    <property type="entry name" value="RIBOSOMAL_L13"/>
    <property type="match status" value="1"/>
</dbReference>
<dbReference type="PIRSF" id="PIRSF002181">
    <property type="entry name" value="Ribosomal_L13"/>
    <property type="match status" value="1"/>
</dbReference>
<dbReference type="EMBL" id="LBVL01000002">
    <property type="protein sequence ID" value="KKQ85994.1"/>
    <property type="molecule type" value="Genomic_DNA"/>
</dbReference>
<dbReference type="PATRIC" id="fig|1618570.3.peg.180"/>
<evidence type="ECO:0000256" key="4">
    <source>
        <dbReference type="HAMAP-Rule" id="MF_01366"/>
    </source>
</evidence>
<evidence type="ECO:0000256" key="3">
    <source>
        <dbReference type="ARBA" id="ARBA00023274"/>
    </source>
</evidence>
<comment type="function">
    <text evidence="4 6">This protein is one of the early assembly proteins of the 50S ribosomal subunit, although it is not seen to bind rRNA by itself. It is important during the early stages of 50S assembly.</text>
</comment>
<evidence type="ECO:0000256" key="5">
    <source>
        <dbReference type="RuleBase" id="RU003877"/>
    </source>
</evidence>